<dbReference type="PATRIC" id="fig|1444770.3.peg.2321"/>
<evidence type="ECO:0000313" key="2">
    <source>
        <dbReference type="Proteomes" id="UP000020406"/>
    </source>
</evidence>
<dbReference type="Proteomes" id="UP000020406">
    <property type="component" value="Unassembled WGS sequence"/>
</dbReference>
<dbReference type="EMBL" id="JDSQ01000016">
    <property type="protein sequence ID" value="EWS77690.1"/>
    <property type="molecule type" value="Genomic_DNA"/>
</dbReference>
<sequence length="55" mass="6437">MEGINHNILDWDTTHWFSSFGADAILLLVILRLSPPLWIDLLSDFQLDTYCVNRF</sequence>
<organism evidence="1 2">
    <name type="scientific">Xylella taiwanensis</name>
    <dbReference type="NCBI Taxonomy" id="1444770"/>
    <lineage>
        <taxon>Bacteria</taxon>
        <taxon>Pseudomonadati</taxon>
        <taxon>Pseudomonadota</taxon>
        <taxon>Gammaproteobacteria</taxon>
        <taxon>Lysobacterales</taxon>
        <taxon>Lysobacteraceae</taxon>
        <taxon>Xylella</taxon>
    </lineage>
</organism>
<reference evidence="1 2" key="1">
    <citation type="journal article" date="2014" name="Genome Announc.">
        <title>Draft Genome Sequence of Xylella fastidiosa Pear Leaf Scorch Strain in Taiwan.</title>
        <authorList>
            <person name="Su C.C."/>
            <person name="Deng W.L."/>
            <person name="Jan F.J."/>
            <person name="Chang C.J."/>
            <person name="Huang H."/>
            <person name="Chen J."/>
        </authorList>
    </citation>
    <scope>NUCLEOTIDE SEQUENCE [LARGE SCALE GENOMIC DNA]</scope>
    <source>
        <strain evidence="1 2">PLS229</strain>
    </source>
</reference>
<gene>
    <name evidence="1" type="ORF">AF72_09770</name>
</gene>
<evidence type="ECO:0000313" key="1">
    <source>
        <dbReference type="EMBL" id="EWS77690.1"/>
    </source>
</evidence>
<protein>
    <submittedName>
        <fullName evidence="1">Uncharacterized protein</fullName>
    </submittedName>
</protein>
<proteinExistence type="predicted"/>
<comment type="caution">
    <text evidence="1">The sequence shown here is derived from an EMBL/GenBank/DDBJ whole genome shotgun (WGS) entry which is preliminary data.</text>
</comment>
<accession>Z9JH05</accession>
<name>Z9JH05_9GAMM</name>
<dbReference type="AlphaFoldDB" id="Z9JH05"/>